<feature type="transmembrane region" description="Helical" evidence="8">
    <location>
        <begin position="44"/>
        <end position="60"/>
    </location>
</feature>
<evidence type="ECO:0000256" key="6">
    <source>
        <dbReference type="ARBA" id="ARBA00022989"/>
    </source>
</evidence>
<feature type="transmembrane region" description="Helical" evidence="8">
    <location>
        <begin position="177"/>
        <end position="195"/>
    </location>
</feature>
<gene>
    <name evidence="8 10" type="primary">menA</name>
    <name evidence="10" type="ORF">H3L94_05995</name>
</gene>
<evidence type="ECO:0000313" key="10">
    <source>
        <dbReference type="EMBL" id="QMT39437.1"/>
    </source>
</evidence>
<feature type="transmembrane region" description="Helical" evidence="8">
    <location>
        <begin position="118"/>
        <end position="140"/>
    </location>
</feature>
<dbReference type="Pfam" id="PF01040">
    <property type="entry name" value="UbiA"/>
    <property type="match status" value="1"/>
</dbReference>
<dbReference type="EC" id="2.5.1.74" evidence="8 9"/>
<comment type="caution">
    <text evidence="8">Lacks conserved residue(s) required for the propagation of feature annotation.</text>
</comment>
<evidence type="ECO:0000256" key="5">
    <source>
        <dbReference type="ARBA" id="ARBA00022692"/>
    </source>
</evidence>
<keyword evidence="3 8" id="KW-1003">Cell membrane</keyword>
<comment type="function">
    <text evidence="8">Conversion of 1,4-dihydroxy-2-naphthoate (DHNA) to demethylmenaquinone (DMK).</text>
</comment>
<keyword evidence="2 8" id="KW-0474">Menaquinone biosynthesis</keyword>
<sequence length="330" mass="35585">MVWRLLALPQGFQVACAALGFGWGGIVFSLSWRLWWQAARPHTLPLAAASVLLAALPAWQQQRFQWPLFAAMLCTALLLQIFANLANDYGDARHGADHARSDRLCGSGRLGRPAMRRALLCCGALCVASGAILLFVSGVAGWQAGWPWWLAGALSLAAAWHYTAGSRPYGYRGGGEAAVWLFFGLLAVCGGSLLYGCPLSWPLWTAANAQGLWCAAVLNINNLRDLDSDRAAGKYTVAVHLGRQRAVAYHAVLLGAAAVCWTAWLFHSLPFAAALMATALLWPVSAGAWLALRRAARQDGRPVFHRLLAGFGRWILLWATGLAGVVWLVS</sequence>
<evidence type="ECO:0000256" key="3">
    <source>
        <dbReference type="ARBA" id="ARBA00022475"/>
    </source>
</evidence>
<dbReference type="NCBIfam" id="TIGR00751">
    <property type="entry name" value="menA"/>
    <property type="match status" value="1"/>
</dbReference>
<dbReference type="CDD" id="cd13962">
    <property type="entry name" value="PT_UbiA_UBIAD1"/>
    <property type="match status" value="1"/>
</dbReference>
<comment type="subcellular location">
    <subcellularLocation>
        <location evidence="8">Cell membrane</location>
        <topology evidence="8">Multi-pass membrane protein</topology>
    </subcellularLocation>
    <subcellularLocation>
        <location evidence="1">Membrane</location>
        <topology evidence="1">Multi-pass membrane protein</topology>
    </subcellularLocation>
</comment>
<feature type="transmembrane region" description="Helical" evidence="8">
    <location>
        <begin position="272"/>
        <end position="292"/>
    </location>
</feature>
<evidence type="ECO:0000256" key="4">
    <source>
        <dbReference type="ARBA" id="ARBA00022679"/>
    </source>
</evidence>
<feature type="transmembrane region" description="Helical" evidence="8">
    <location>
        <begin position="304"/>
        <end position="329"/>
    </location>
</feature>
<evidence type="ECO:0000256" key="9">
    <source>
        <dbReference type="NCBIfam" id="TIGR00751"/>
    </source>
</evidence>
<keyword evidence="7 8" id="KW-0472">Membrane</keyword>
<evidence type="ECO:0000313" key="11">
    <source>
        <dbReference type="Proteomes" id="UP000514752"/>
    </source>
</evidence>
<comment type="catalytic activity">
    <reaction evidence="8">
        <text>an all-trans-polyprenyl diphosphate + 1,4-dihydroxy-2-naphthoate + H(+) = a 2-demethylmenaquinol + CO2 + diphosphate</text>
        <dbReference type="Rhea" id="RHEA:26478"/>
        <dbReference type="Rhea" id="RHEA-COMP:9563"/>
        <dbReference type="Rhea" id="RHEA-COMP:9564"/>
        <dbReference type="ChEBI" id="CHEBI:11173"/>
        <dbReference type="ChEBI" id="CHEBI:15378"/>
        <dbReference type="ChEBI" id="CHEBI:16526"/>
        <dbReference type="ChEBI" id="CHEBI:33019"/>
        <dbReference type="ChEBI" id="CHEBI:55437"/>
        <dbReference type="ChEBI" id="CHEBI:58914"/>
        <dbReference type="EC" id="2.5.1.74"/>
    </reaction>
</comment>
<feature type="transmembrane region" description="Helical" evidence="8">
    <location>
        <begin position="201"/>
        <end position="220"/>
    </location>
</feature>
<reference evidence="10 11" key="1">
    <citation type="submission" date="2020-07" db="EMBL/GenBank/DDBJ databases">
        <title>Genomic diversity of species in the Neisseriaceae family.</title>
        <authorList>
            <person name="Vincent A.T."/>
            <person name="Bernet E."/>
            <person name="Veyrier F.J."/>
        </authorList>
    </citation>
    <scope>NUCLEOTIDE SEQUENCE [LARGE SCALE GENOMIC DNA]</scope>
    <source>
        <strain evidence="10 11">DSM 22244</strain>
    </source>
</reference>
<dbReference type="PANTHER" id="PTHR13929:SF0">
    <property type="entry name" value="UBIA PRENYLTRANSFERASE DOMAIN-CONTAINING PROTEIN 1"/>
    <property type="match status" value="1"/>
</dbReference>
<dbReference type="InterPro" id="IPR000537">
    <property type="entry name" value="UbiA_prenyltransferase"/>
</dbReference>
<dbReference type="GO" id="GO:0046428">
    <property type="term" value="F:1,4-dihydroxy-2-naphthoate polyprenyltransferase activity"/>
    <property type="evidence" value="ECO:0007669"/>
    <property type="project" value="UniProtKB-UniRule"/>
</dbReference>
<protein>
    <recommendedName>
        <fullName evidence="8 9">1,4-dihydroxy-2-naphthoate octaprenyltransferase</fullName>
        <shortName evidence="8">DHNA-octaprenyltransferase</shortName>
        <ecNumber evidence="8 9">2.5.1.74</ecNumber>
    </recommendedName>
</protein>
<feature type="transmembrane region" description="Helical" evidence="8">
    <location>
        <begin position="247"/>
        <end position="266"/>
    </location>
</feature>
<accession>A0A7D7N7N5</accession>
<organism evidence="10 11">
    <name type="scientific">Neisseria shayeganii</name>
    <dbReference type="NCBI Taxonomy" id="607712"/>
    <lineage>
        <taxon>Bacteria</taxon>
        <taxon>Pseudomonadati</taxon>
        <taxon>Pseudomonadota</taxon>
        <taxon>Betaproteobacteria</taxon>
        <taxon>Neisseriales</taxon>
        <taxon>Neisseriaceae</taxon>
        <taxon>Neisseria</taxon>
    </lineage>
</organism>
<dbReference type="UniPathway" id="UPA00079">
    <property type="reaction ID" value="UER00168"/>
</dbReference>
<dbReference type="Gene3D" id="1.10.357.140">
    <property type="entry name" value="UbiA prenyltransferase"/>
    <property type="match status" value="1"/>
</dbReference>
<comment type="similarity">
    <text evidence="8">Belongs to the MenA family. Type 1 subfamily.</text>
</comment>
<dbReference type="HAMAP" id="MF_01937">
    <property type="entry name" value="MenA_1"/>
    <property type="match status" value="1"/>
</dbReference>
<evidence type="ECO:0000256" key="1">
    <source>
        <dbReference type="ARBA" id="ARBA00004141"/>
    </source>
</evidence>
<keyword evidence="4 8" id="KW-0808">Transferase</keyword>
<dbReference type="RefSeq" id="WP_182121271.1">
    <property type="nucleotide sequence ID" value="NZ_CP059567.1"/>
</dbReference>
<keyword evidence="5 8" id="KW-0812">Transmembrane</keyword>
<dbReference type="PANTHER" id="PTHR13929">
    <property type="entry name" value="1,4-DIHYDROXY-2-NAPHTHOATE OCTAPRENYLTRANSFERASE"/>
    <property type="match status" value="1"/>
</dbReference>
<dbReference type="PIRSF" id="PIRSF005355">
    <property type="entry name" value="UBIAD1"/>
    <property type="match status" value="1"/>
</dbReference>
<feature type="transmembrane region" description="Helical" evidence="8">
    <location>
        <begin position="146"/>
        <end position="165"/>
    </location>
</feature>
<feature type="transmembrane region" description="Helical" evidence="8">
    <location>
        <begin position="12"/>
        <end position="32"/>
    </location>
</feature>
<dbReference type="InterPro" id="IPR004657">
    <property type="entry name" value="MenA"/>
</dbReference>
<dbReference type="AlphaFoldDB" id="A0A7D7N7N5"/>
<feature type="transmembrane region" description="Helical" evidence="8">
    <location>
        <begin position="66"/>
        <end position="86"/>
    </location>
</feature>
<dbReference type="InterPro" id="IPR044878">
    <property type="entry name" value="UbiA_sf"/>
</dbReference>
<dbReference type="KEGG" id="nsg:H3L94_05995"/>
<name>A0A7D7N7N5_9NEIS</name>
<dbReference type="GO" id="GO:0009234">
    <property type="term" value="P:menaquinone biosynthetic process"/>
    <property type="evidence" value="ECO:0007669"/>
    <property type="project" value="UniProtKB-UniRule"/>
</dbReference>
<evidence type="ECO:0000256" key="2">
    <source>
        <dbReference type="ARBA" id="ARBA00022428"/>
    </source>
</evidence>
<keyword evidence="6 8" id="KW-1133">Transmembrane helix</keyword>
<evidence type="ECO:0000256" key="7">
    <source>
        <dbReference type="ARBA" id="ARBA00023136"/>
    </source>
</evidence>
<dbReference type="EMBL" id="CP059567">
    <property type="protein sequence ID" value="QMT39437.1"/>
    <property type="molecule type" value="Genomic_DNA"/>
</dbReference>
<comment type="pathway">
    <text evidence="8">Quinol/quinone metabolism; menaquinone biosynthesis; menaquinol from 1,4-dihydroxy-2-naphthoate: step 1/2.</text>
</comment>
<dbReference type="Proteomes" id="UP000514752">
    <property type="component" value="Chromosome"/>
</dbReference>
<evidence type="ECO:0000256" key="8">
    <source>
        <dbReference type="HAMAP-Rule" id="MF_01937"/>
    </source>
</evidence>
<dbReference type="GO" id="GO:0005886">
    <property type="term" value="C:plasma membrane"/>
    <property type="evidence" value="ECO:0007669"/>
    <property type="project" value="UniProtKB-SubCell"/>
</dbReference>
<proteinExistence type="inferred from homology"/>
<dbReference type="GO" id="GO:0042371">
    <property type="term" value="P:vitamin K biosynthetic process"/>
    <property type="evidence" value="ECO:0007669"/>
    <property type="project" value="TreeGrafter"/>
</dbReference>
<dbReference type="InterPro" id="IPR026046">
    <property type="entry name" value="UBIAD1"/>
</dbReference>